<gene>
    <name evidence="14" type="ORF">EKO23_04590</name>
</gene>
<keyword evidence="15" id="KW-1185">Reference proteome</keyword>
<dbReference type="OrthoDB" id="144293at2"/>
<keyword evidence="8" id="KW-0418">Kinase</keyword>
<evidence type="ECO:0000256" key="6">
    <source>
        <dbReference type="ARBA" id="ARBA00022692"/>
    </source>
</evidence>
<keyword evidence="9" id="KW-0067">ATP-binding</keyword>
<dbReference type="SMART" id="SM00387">
    <property type="entry name" value="HATPase_c"/>
    <property type="match status" value="1"/>
</dbReference>
<accession>A0A4Q4ZHH8</accession>
<evidence type="ECO:0000256" key="1">
    <source>
        <dbReference type="ARBA" id="ARBA00000085"/>
    </source>
</evidence>
<keyword evidence="7" id="KW-0547">Nucleotide-binding</keyword>
<evidence type="ECO:0000256" key="12">
    <source>
        <dbReference type="SAM" id="Phobius"/>
    </source>
</evidence>
<dbReference type="PROSITE" id="PS50885">
    <property type="entry name" value="HAMP"/>
    <property type="match status" value="1"/>
</dbReference>
<comment type="caution">
    <text evidence="14">The sequence shown here is derived from an EMBL/GenBank/DDBJ whole genome shotgun (WGS) entry which is preliminary data.</text>
</comment>
<keyword evidence="4" id="KW-0597">Phosphoprotein</keyword>
<dbReference type="Gene3D" id="3.30.565.10">
    <property type="entry name" value="Histidine kinase-like ATPase, C-terminal domain"/>
    <property type="match status" value="1"/>
</dbReference>
<keyword evidence="5" id="KW-0808">Transferase</keyword>
<evidence type="ECO:0000256" key="3">
    <source>
        <dbReference type="ARBA" id="ARBA00012438"/>
    </source>
</evidence>
<dbReference type="InterPro" id="IPR011712">
    <property type="entry name" value="Sig_transdc_His_kin_sub3_dim/P"/>
</dbReference>
<organism evidence="14 15">
    <name type="scientific">Nocardioides guangzhouensis</name>
    <dbReference type="NCBI Taxonomy" id="2497878"/>
    <lineage>
        <taxon>Bacteria</taxon>
        <taxon>Bacillati</taxon>
        <taxon>Actinomycetota</taxon>
        <taxon>Actinomycetes</taxon>
        <taxon>Propionibacteriales</taxon>
        <taxon>Nocardioidaceae</taxon>
        <taxon>Nocardioides</taxon>
    </lineage>
</organism>
<dbReference type="Proteomes" id="UP000295198">
    <property type="component" value="Unassembled WGS sequence"/>
</dbReference>
<dbReference type="InterPro" id="IPR036890">
    <property type="entry name" value="HATPase_C_sf"/>
</dbReference>
<dbReference type="GO" id="GO:0000155">
    <property type="term" value="F:phosphorelay sensor kinase activity"/>
    <property type="evidence" value="ECO:0007669"/>
    <property type="project" value="InterPro"/>
</dbReference>
<dbReference type="InterPro" id="IPR003594">
    <property type="entry name" value="HATPase_dom"/>
</dbReference>
<reference evidence="14 15" key="1">
    <citation type="submission" date="2019-01" db="EMBL/GenBank/DDBJ databases">
        <title>Nocardioides guangzhouensis sp. nov., an actinobacterium isolated from soil.</title>
        <authorList>
            <person name="Fu Y."/>
            <person name="Cai Y."/>
            <person name="Lin Z."/>
            <person name="Chen P."/>
        </authorList>
    </citation>
    <scope>NUCLEOTIDE SEQUENCE [LARGE SCALE GENOMIC DNA]</scope>
    <source>
        <strain evidence="14 15">130</strain>
    </source>
</reference>
<keyword evidence="10 12" id="KW-1133">Transmembrane helix</keyword>
<evidence type="ECO:0000256" key="11">
    <source>
        <dbReference type="ARBA" id="ARBA00023012"/>
    </source>
</evidence>
<dbReference type="GO" id="GO:0016020">
    <property type="term" value="C:membrane"/>
    <property type="evidence" value="ECO:0007669"/>
    <property type="project" value="UniProtKB-SubCell"/>
</dbReference>
<evidence type="ECO:0000313" key="14">
    <source>
        <dbReference type="EMBL" id="RYP87682.1"/>
    </source>
</evidence>
<evidence type="ECO:0000256" key="5">
    <source>
        <dbReference type="ARBA" id="ARBA00022679"/>
    </source>
</evidence>
<dbReference type="Gene3D" id="1.20.5.1930">
    <property type="match status" value="1"/>
</dbReference>
<evidence type="ECO:0000256" key="7">
    <source>
        <dbReference type="ARBA" id="ARBA00022741"/>
    </source>
</evidence>
<dbReference type="SUPFAM" id="SSF55874">
    <property type="entry name" value="ATPase domain of HSP90 chaperone/DNA topoisomerase II/histidine kinase"/>
    <property type="match status" value="1"/>
</dbReference>
<comment type="subcellular location">
    <subcellularLocation>
        <location evidence="2">Membrane</location>
    </subcellularLocation>
</comment>
<feature type="transmembrane region" description="Helical" evidence="12">
    <location>
        <begin position="15"/>
        <end position="35"/>
    </location>
</feature>
<evidence type="ECO:0000256" key="2">
    <source>
        <dbReference type="ARBA" id="ARBA00004370"/>
    </source>
</evidence>
<dbReference type="EMBL" id="SDKM01000005">
    <property type="protein sequence ID" value="RYP87682.1"/>
    <property type="molecule type" value="Genomic_DNA"/>
</dbReference>
<evidence type="ECO:0000256" key="10">
    <source>
        <dbReference type="ARBA" id="ARBA00022989"/>
    </source>
</evidence>
<dbReference type="InterPro" id="IPR003660">
    <property type="entry name" value="HAMP_dom"/>
</dbReference>
<evidence type="ECO:0000256" key="8">
    <source>
        <dbReference type="ARBA" id="ARBA00022777"/>
    </source>
</evidence>
<proteinExistence type="predicted"/>
<dbReference type="EC" id="2.7.13.3" evidence="3"/>
<evidence type="ECO:0000313" key="15">
    <source>
        <dbReference type="Proteomes" id="UP000295198"/>
    </source>
</evidence>
<protein>
    <recommendedName>
        <fullName evidence="3">histidine kinase</fullName>
        <ecNumber evidence="3">2.7.13.3</ecNumber>
    </recommendedName>
</protein>
<evidence type="ECO:0000256" key="9">
    <source>
        <dbReference type="ARBA" id="ARBA00022840"/>
    </source>
</evidence>
<name>A0A4Q4ZHH8_9ACTN</name>
<dbReference type="GO" id="GO:0046983">
    <property type="term" value="F:protein dimerization activity"/>
    <property type="evidence" value="ECO:0007669"/>
    <property type="project" value="InterPro"/>
</dbReference>
<keyword evidence="11" id="KW-0902">Two-component regulatory system</keyword>
<evidence type="ECO:0000256" key="4">
    <source>
        <dbReference type="ARBA" id="ARBA00022553"/>
    </source>
</evidence>
<dbReference type="Pfam" id="PF02518">
    <property type="entry name" value="HATPase_c"/>
    <property type="match status" value="1"/>
</dbReference>
<dbReference type="AlphaFoldDB" id="A0A4Q4ZHH8"/>
<sequence length="328" mass="35187">MGEGVGVRVPADLPLYWKICLINGAVFLVGTLVLVLSPASVSSRPLLSEVAVVSVGLAVMLVTNALLIRRSLAPLDRVIRELEEVDHLQPGSLPEEGSGPVRGIARAVNRLLDRLEAEQRAGNAKALAAQEAERHRIAQELHDEVGQSLTVVLLGLRQVQDRAPAELVEELALLRESARTGLDDVRRVARRLRPGVLEDLGLTSALAALATDFAQHSTAPVRRSFGPGLPPLTPDAELVVYRVAQEALTNAARHADPRSVELSLTRQDAAVVLEIRDDGRGFAPLTEGSGLLGMRERAALVDAELTVTSQPRRGTTVRLRVPAVGTVR</sequence>
<feature type="domain" description="HAMP" evidence="13">
    <location>
        <begin position="69"/>
        <end position="120"/>
    </location>
</feature>
<dbReference type="InterPro" id="IPR050482">
    <property type="entry name" value="Sensor_HK_TwoCompSys"/>
</dbReference>
<dbReference type="GO" id="GO:0005524">
    <property type="term" value="F:ATP binding"/>
    <property type="evidence" value="ECO:0007669"/>
    <property type="project" value="UniProtKB-KW"/>
</dbReference>
<dbReference type="PANTHER" id="PTHR24421:SF10">
    <property type="entry name" value="NITRATE_NITRITE SENSOR PROTEIN NARQ"/>
    <property type="match status" value="1"/>
</dbReference>
<keyword evidence="12" id="KW-0472">Membrane</keyword>
<feature type="transmembrane region" description="Helical" evidence="12">
    <location>
        <begin position="47"/>
        <end position="68"/>
    </location>
</feature>
<dbReference type="CDD" id="cd16917">
    <property type="entry name" value="HATPase_UhpB-NarQ-NarX-like"/>
    <property type="match status" value="1"/>
</dbReference>
<evidence type="ECO:0000259" key="13">
    <source>
        <dbReference type="PROSITE" id="PS50885"/>
    </source>
</evidence>
<comment type="catalytic activity">
    <reaction evidence="1">
        <text>ATP + protein L-histidine = ADP + protein N-phospho-L-histidine.</text>
        <dbReference type="EC" id="2.7.13.3"/>
    </reaction>
</comment>
<dbReference type="Pfam" id="PF07730">
    <property type="entry name" value="HisKA_3"/>
    <property type="match status" value="1"/>
</dbReference>
<dbReference type="PANTHER" id="PTHR24421">
    <property type="entry name" value="NITRATE/NITRITE SENSOR PROTEIN NARX-RELATED"/>
    <property type="match status" value="1"/>
</dbReference>
<keyword evidence="6 12" id="KW-0812">Transmembrane</keyword>